<dbReference type="InterPro" id="IPR052509">
    <property type="entry name" value="Metal_resp_DNA-bind_regulator"/>
</dbReference>
<evidence type="ECO:0000313" key="2">
    <source>
        <dbReference type="EMBL" id="GAH70353.1"/>
    </source>
</evidence>
<dbReference type="Gene3D" id="1.10.10.10">
    <property type="entry name" value="Winged helix-like DNA-binding domain superfamily/Winged helix DNA-binding domain"/>
    <property type="match status" value="1"/>
</dbReference>
<dbReference type="PANTHER" id="PTHR33169">
    <property type="entry name" value="PADR-FAMILY TRANSCRIPTIONAL REGULATOR"/>
    <property type="match status" value="1"/>
</dbReference>
<feature type="domain" description="Transcription regulator PadR N-terminal" evidence="1">
    <location>
        <begin position="29"/>
        <end position="102"/>
    </location>
</feature>
<dbReference type="SUPFAM" id="SSF46785">
    <property type="entry name" value="Winged helix' DNA-binding domain"/>
    <property type="match status" value="1"/>
</dbReference>
<proteinExistence type="predicted"/>
<dbReference type="InterPro" id="IPR036390">
    <property type="entry name" value="WH_DNA-bd_sf"/>
</dbReference>
<dbReference type="AlphaFoldDB" id="X1JKS9"/>
<dbReference type="PANTHER" id="PTHR33169:SF14">
    <property type="entry name" value="TRANSCRIPTIONAL REGULATOR RV3488"/>
    <property type="match status" value="1"/>
</dbReference>
<sequence length="203" mass="23331">MDRSNNNSKGLLIMSIEENSELSHIAFAVLGLVSEYPCHGKDINERIEKRGMRSWTAIGKSSIYSVLKNLKRDELVESWMEEENNRLVKIYKITNKGTKFLKNKIYKILNEYIGRNDPDFYMAFSMLPILSEEEQIEVFSNSLKTIEKHKLGLEEMLGENSKTPLNVRGLFIHPIKILNTDIEFLEYVLDVIRSGGGSIDPKT</sequence>
<gene>
    <name evidence="2" type="ORF">S03H2_54892</name>
</gene>
<accession>X1JKS9</accession>
<comment type="caution">
    <text evidence="2">The sequence shown here is derived from an EMBL/GenBank/DDBJ whole genome shotgun (WGS) entry which is preliminary data.</text>
</comment>
<dbReference type="InterPro" id="IPR005149">
    <property type="entry name" value="Tscrpt_reg_PadR_N"/>
</dbReference>
<dbReference type="InterPro" id="IPR036388">
    <property type="entry name" value="WH-like_DNA-bd_sf"/>
</dbReference>
<evidence type="ECO:0000259" key="1">
    <source>
        <dbReference type="Pfam" id="PF03551"/>
    </source>
</evidence>
<dbReference type="EMBL" id="BARU01035029">
    <property type="protein sequence ID" value="GAH70353.1"/>
    <property type="molecule type" value="Genomic_DNA"/>
</dbReference>
<organism evidence="2">
    <name type="scientific">marine sediment metagenome</name>
    <dbReference type="NCBI Taxonomy" id="412755"/>
    <lineage>
        <taxon>unclassified sequences</taxon>
        <taxon>metagenomes</taxon>
        <taxon>ecological metagenomes</taxon>
    </lineage>
</organism>
<reference evidence="2" key="1">
    <citation type="journal article" date="2014" name="Front. Microbiol.">
        <title>High frequency of phylogenetically diverse reductive dehalogenase-homologous genes in deep subseafloor sedimentary metagenomes.</title>
        <authorList>
            <person name="Kawai M."/>
            <person name="Futagami T."/>
            <person name="Toyoda A."/>
            <person name="Takaki Y."/>
            <person name="Nishi S."/>
            <person name="Hori S."/>
            <person name="Arai W."/>
            <person name="Tsubouchi T."/>
            <person name="Morono Y."/>
            <person name="Uchiyama I."/>
            <person name="Ito T."/>
            <person name="Fujiyama A."/>
            <person name="Inagaki F."/>
            <person name="Takami H."/>
        </authorList>
    </citation>
    <scope>NUCLEOTIDE SEQUENCE</scope>
    <source>
        <strain evidence="2">Expedition CK06-06</strain>
    </source>
</reference>
<dbReference type="Pfam" id="PF03551">
    <property type="entry name" value="PadR"/>
    <property type="match status" value="1"/>
</dbReference>
<name>X1JKS9_9ZZZZ</name>
<protein>
    <recommendedName>
        <fullName evidence="1">Transcription regulator PadR N-terminal domain-containing protein</fullName>
    </recommendedName>
</protein>